<gene>
    <name evidence="1" type="ORF">BACCOP_03914</name>
</gene>
<dbReference type="AlphaFoldDB" id="B3JPF3"/>
<evidence type="ECO:0000313" key="2">
    <source>
        <dbReference type="Proteomes" id="UP000003146"/>
    </source>
</evidence>
<reference evidence="1 2" key="1">
    <citation type="submission" date="2008-04" db="EMBL/GenBank/DDBJ databases">
        <title>Draft genome sequence of Bacteroides coprocola (DSM 17136).</title>
        <authorList>
            <person name="Sudarsanam P."/>
            <person name="Ley R."/>
            <person name="Guruge J."/>
            <person name="Turnbaugh P.J."/>
            <person name="Mahowald M."/>
            <person name="Liep D."/>
            <person name="Gordon J."/>
        </authorList>
    </citation>
    <scope>NUCLEOTIDE SEQUENCE [LARGE SCALE GENOMIC DNA]</scope>
    <source>
        <strain evidence="1 2">DSM 17136</strain>
    </source>
</reference>
<dbReference type="EMBL" id="ABIY02000122">
    <property type="protein sequence ID" value="EDU99164.1"/>
    <property type="molecule type" value="Genomic_DNA"/>
</dbReference>
<evidence type="ECO:0000313" key="1">
    <source>
        <dbReference type="EMBL" id="EDU99164.1"/>
    </source>
</evidence>
<reference evidence="1 2" key="2">
    <citation type="submission" date="2008-04" db="EMBL/GenBank/DDBJ databases">
        <authorList>
            <person name="Fulton L."/>
            <person name="Clifton S."/>
            <person name="Fulton B."/>
            <person name="Xu J."/>
            <person name="Minx P."/>
            <person name="Pepin K.H."/>
            <person name="Johnson M."/>
            <person name="Thiruvilangam P."/>
            <person name="Bhonagiri V."/>
            <person name="Nash W.E."/>
            <person name="Mardis E.R."/>
            <person name="Wilson R.K."/>
        </authorList>
    </citation>
    <scope>NUCLEOTIDE SEQUENCE [LARGE SCALE GENOMIC DNA]</scope>
    <source>
        <strain evidence="1 2">DSM 17136</strain>
    </source>
</reference>
<protein>
    <submittedName>
        <fullName evidence="1">Uncharacterized protein</fullName>
    </submittedName>
</protein>
<proteinExistence type="predicted"/>
<accession>B3JPF3</accession>
<dbReference type="HOGENOM" id="CLU_3284743_0_0_10"/>
<dbReference type="Proteomes" id="UP000003146">
    <property type="component" value="Unassembled WGS sequence"/>
</dbReference>
<organism evidence="1 2">
    <name type="scientific">Phocaeicola coprocola DSM 17136</name>
    <dbReference type="NCBI Taxonomy" id="470145"/>
    <lineage>
        <taxon>Bacteria</taxon>
        <taxon>Pseudomonadati</taxon>
        <taxon>Bacteroidota</taxon>
        <taxon>Bacteroidia</taxon>
        <taxon>Bacteroidales</taxon>
        <taxon>Bacteroidaceae</taxon>
        <taxon>Phocaeicola</taxon>
    </lineage>
</organism>
<comment type="caution">
    <text evidence="1">The sequence shown here is derived from an EMBL/GenBank/DDBJ whole genome shotgun (WGS) entry which is preliminary data.</text>
</comment>
<name>B3JPF3_9BACT</name>
<sequence length="40" mass="4566">MNKQLSYRIQLCRLSTGTMLISSYSYMFIGHLSKPIALLS</sequence>